<sequence length="261" mass="30091">MRYAILLIPIFLLISCFDKLPFLKANNASQASHDTIAIQSDFYILAQRFQCVNVKLDVGSTEEHCANLSLISQKTNVDWLNTFLDNLTLSILIETKSSEQGIEQLVQKWFNDVLPELELNQSWDYSREIHFIGQREQLATFSVITSYYTGGAHGMYDTQFLNIDLTNKQIYTLDDILVSSDKRYQLIELLREANLARLKTLGISDFSMHDELELTDNFVFTINGLTFRYPVYTLGSYADGEIDLVLPYRQLKDIIKPELLY</sequence>
<reference evidence="2 3" key="1">
    <citation type="journal article" date="2018" name="Front. Microbiol.">
        <title>Genetic and Phylogenetic Characteristics of Pasteurella multocida Isolates From Different Host Species.</title>
        <authorList>
            <person name="Peng Z."/>
            <person name="Liang W."/>
            <person name="Wang F."/>
            <person name="Xu Z."/>
            <person name="Xie Z."/>
            <person name="Lian Z."/>
            <person name="Hua L."/>
            <person name="Zhou R."/>
            <person name="Chen H."/>
            <person name="Wu B."/>
        </authorList>
    </citation>
    <scope>NUCLEOTIDE SEQUENCE [LARGE SCALE GENOMIC DNA]</scope>
    <source>
        <strain evidence="2 3">HNA06</strain>
    </source>
</reference>
<dbReference type="InterPro" id="IPR037126">
    <property type="entry name" value="PdaC/RsiV-like_sf"/>
</dbReference>
<dbReference type="Gene3D" id="3.90.640.20">
    <property type="entry name" value="Heat-shock cognate protein, ATPase"/>
    <property type="match status" value="1"/>
</dbReference>
<dbReference type="EMBL" id="PPVL01000003">
    <property type="protein sequence ID" value="NNI78628.1"/>
    <property type="molecule type" value="Genomic_DNA"/>
</dbReference>
<accession>A0A849CL55</accession>
<dbReference type="PROSITE" id="PS51257">
    <property type="entry name" value="PROKAR_LIPOPROTEIN"/>
    <property type="match status" value="1"/>
</dbReference>
<dbReference type="RefSeq" id="WP_010906949.1">
    <property type="nucleotide sequence ID" value="NZ_CP028927.1"/>
</dbReference>
<dbReference type="InterPro" id="IPR021729">
    <property type="entry name" value="DUF3298"/>
</dbReference>
<dbReference type="Gene3D" id="3.30.565.40">
    <property type="entry name" value="Fervidobacterium nodosum Rt17-B1 like"/>
    <property type="match status" value="1"/>
</dbReference>
<name>A0A849CL55_PASMD</name>
<feature type="domain" description="DUF3298" evidence="1">
    <location>
        <begin position="209"/>
        <end position="248"/>
    </location>
</feature>
<gene>
    <name evidence="2" type="ORF">C2800_04190</name>
</gene>
<proteinExistence type="predicted"/>
<dbReference type="AlphaFoldDB" id="A0A849CL55"/>
<comment type="caution">
    <text evidence="2">The sequence shown here is derived from an EMBL/GenBank/DDBJ whole genome shotgun (WGS) entry which is preliminary data.</text>
</comment>
<organism evidence="2 3">
    <name type="scientific">Pasteurella multocida</name>
    <dbReference type="NCBI Taxonomy" id="747"/>
    <lineage>
        <taxon>Bacteria</taxon>
        <taxon>Pseudomonadati</taxon>
        <taxon>Pseudomonadota</taxon>
        <taxon>Gammaproteobacteria</taxon>
        <taxon>Pasteurellales</taxon>
        <taxon>Pasteurellaceae</taxon>
        <taxon>Pasteurella</taxon>
    </lineage>
</organism>
<protein>
    <submittedName>
        <fullName evidence="2">DUF3298 domain-containing protein</fullName>
    </submittedName>
</protein>
<evidence type="ECO:0000313" key="3">
    <source>
        <dbReference type="Proteomes" id="UP000540079"/>
    </source>
</evidence>
<dbReference type="Proteomes" id="UP000540079">
    <property type="component" value="Unassembled WGS sequence"/>
</dbReference>
<evidence type="ECO:0000313" key="2">
    <source>
        <dbReference type="EMBL" id="NNI78628.1"/>
    </source>
</evidence>
<dbReference type="Pfam" id="PF11738">
    <property type="entry name" value="DUF3298"/>
    <property type="match status" value="1"/>
</dbReference>
<evidence type="ECO:0000259" key="1">
    <source>
        <dbReference type="Pfam" id="PF11738"/>
    </source>
</evidence>